<feature type="signal peptide" evidence="3">
    <location>
        <begin position="1"/>
        <end position="26"/>
    </location>
</feature>
<evidence type="ECO:0000313" key="5">
    <source>
        <dbReference type="EMBL" id="TPP44426.1"/>
    </source>
</evidence>
<feature type="transmembrane region" description="Helical" evidence="2">
    <location>
        <begin position="182"/>
        <end position="204"/>
    </location>
</feature>
<reference evidence="6" key="1">
    <citation type="submission" date="2019-02" db="EMBL/GenBank/DDBJ databases">
        <title>FDA dAtabase for Regulatory Grade micrObial Sequences (FDA-ARGOS): Supporting development and validation of Infectious Disease Dx tests.</title>
        <authorList>
            <person name="Duncan R."/>
            <person name="Fisher C."/>
            <person name="Tallon L."/>
            <person name="Sadzewicz L."/>
            <person name="Sengamalay N."/>
            <person name="Ott S."/>
            <person name="Godinez A."/>
            <person name="Nagaraj S."/>
            <person name="Vavikolanu K."/>
            <person name="Nadendla S."/>
            <person name="Aluvathingal J."/>
            <person name="Sichtig H."/>
        </authorList>
    </citation>
    <scope>NUCLEOTIDE SEQUENCE [LARGE SCALE GENOMIC DNA]</scope>
    <source>
        <strain evidence="6">FDAARGOS_361</strain>
    </source>
</reference>
<gene>
    <name evidence="5" type="ORF">CGC21_6295</name>
</gene>
<dbReference type="Gene3D" id="3.40.50.150">
    <property type="entry name" value="Vaccinia Virus protein VP39"/>
    <property type="match status" value="1"/>
</dbReference>
<dbReference type="InterPro" id="IPR050508">
    <property type="entry name" value="Methyltransf_Superfamily"/>
</dbReference>
<organism evidence="5 6">
    <name type="scientific">Leishmania donovani</name>
    <dbReference type="NCBI Taxonomy" id="5661"/>
    <lineage>
        <taxon>Eukaryota</taxon>
        <taxon>Discoba</taxon>
        <taxon>Euglenozoa</taxon>
        <taxon>Kinetoplastea</taxon>
        <taxon>Metakinetoplastina</taxon>
        <taxon>Trypanosomatida</taxon>
        <taxon>Trypanosomatidae</taxon>
        <taxon>Leishmaniinae</taxon>
        <taxon>Leishmania</taxon>
    </lineage>
</organism>
<dbReference type="GO" id="GO:0008757">
    <property type="term" value="F:S-adenosylmethionine-dependent methyltransferase activity"/>
    <property type="evidence" value="ECO:0007669"/>
    <property type="project" value="InterPro"/>
</dbReference>
<evidence type="ECO:0000256" key="1">
    <source>
        <dbReference type="SAM" id="MobiDB-lite"/>
    </source>
</evidence>
<evidence type="ECO:0000256" key="2">
    <source>
        <dbReference type="SAM" id="Phobius"/>
    </source>
</evidence>
<feature type="region of interest" description="Disordered" evidence="1">
    <location>
        <begin position="1236"/>
        <end position="1294"/>
    </location>
</feature>
<comment type="caution">
    <text evidence="5">The sequence shown here is derived from an EMBL/GenBank/DDBJ whole genome shotgun (WGS) entry which is preliminary data.</text>
</comment>
<keyword evidence="2" id="KW-1133">Transmembrane helix</keyword>
<feature type="domain" description="Methyltransferase type 11" evidence="4">
    <location>
        <begin position="226"/>
        <end position="322"/>
    </location>
</feature>
<dbReference type="EMBL" id="RHLC01000003">
    <property type="protein sequence ID" value="TPP44426.1"/>
    <property type="molecule type" value="Genomic_DNA"/>
</dbReference>
<keyword evidence="3" id="KW-0732">Signal</keyword>
<evidence type="ECO:0000259" key="4">
    <source>
        <dbReference type="Pfam" id="PF08241"/>
    </source>
</evidence>
<protein>
    <submittedName>
        <fullName evidence="5">Methyltransferase domain family protein</fullName>
    </submittedName>
</protein>
<feature type="region of interest" description="Disordered" evidence="1">
    <location>
        <begin position="2311"/>
        <end position="2335"/>
    </location>
</feature>
<dbReference type="SUPFAM" id="SSF53335">
    <property type="entry name" value="S-adenosyl-L-methionine-dependent methyltransferases"/>
    <property type="match status" value="1"/>
</dbReference>
<dbReference type="Pfam" id="PF08241">
    <property type="entry name" value="Methyltransf_11"/>
    <property type="match status" value="1"/>
</dbReference>
<feature type="chain" id="PRO_5021469816" evidence="3">
    <location>
        <begin position="27"/>
        <end position="2868"/>
    </location>
</feature>
<keyword evidence="2" id="KW-0812">Transmembrane</keyword>
<keyword evidence="5" id="KW-0808">Transferase</keyword>
<accession>A0A504X5X2</accession>
<feature type="compositionally biased region" description="Polar residues" evidence="1">
    <location>
        <begin position="1239"/>
        <end position="1250"/>
    </location>
</feature>
<proteinExistence type="predicted"/>
<feature type="region of interest" description="Disordered" evidence="1">
    <location>
        <begin position="36"/>
        <end position="94"/>
    </location>
</feature>
<evidence type="ECO:0000256" key="3">
    <source>
        <dbReference type="SAM" id="SignalP"/>
    </source>
</evidence>
<dbReference type="Proteomes" id="UP000318447">
    <property type="component" value="Unassembled WGS sequence"/>
</dbReference>
<dbReference type="VEuPathDB" id="TriTrypDB:LDHU3_35.2090"/>
<keyword evidence="2" id="KW-0472">Membrane</keyword>
<dbReference type="PANTHER" id="PTHR42912:SF15">
    <property type="entry name" value="METHYLTRANSFERASE TYPE 11 DOMAIN-CONTAINING PROTEIN"/>
    <property type="match status" value="1"/>
</dbReference>
<dbReference type="GO" id="GO:0032259">
    <property type="term" value="P:methylation"/>
    <property type="evidence" value="ECO:0007669"/>
    <property type="project" value="UniProtKB-KW"/>
</dbReference>
<dbReference type="VEuPathDB" id="TriTrypDB:LdCL_350020600"/>
<dbReference type="VEuPathDB" id="TriTrypDB:LdBPK_351570.1"/>
<dbReference type="VEuPathDB" id="TriTrypDB:LdCL_350020500"/>
<sequence length="2868" mass="311939">MLRCCAASSRLALLAGLARVGTSTLSQYPRWCSRSSNTCDTNGTTGSNTKSSSEQDAHQMSGDAAERASGSAVVNGAPSGHSATSEIQQRHKGFIEPSDDVVMETARKALAREGRDAIPEAIVWSWETTAPPILARGKQNIYDLTDDIPKHVKPFWYHEYYQQREYFRLQREKRPLKERIKLWAGVLTAMAVAGAVLTFFRVWVEQPREIRQLREELLQHTYGRVLELAAGHGQNIGAYPYAVHEVVLTDSNPQQLQAMRYRIPHTAYPKYDVKRVRSETLDNFKDGEFDCVVDMFGLCHLRDPVMALRQMQRVVKPSGMILLLEHGASPYPPVNWFLDYFAQQHKVNTHGCKWNSPIRQYLQESRLEVKEMRNMHYGTTYYVVAYPEVLEAYKDHEKEAEQVYRGAVAIMEALVHNCPASEDGEGALLAWAYDWLTFDRDTDPCAILTFSGEVRVSHPRRMGSTLADVLVALYTYVVRHGGRFSGGRSVVAADKTGARAALGTAAGSLHSPDRDAEDARWVVLVDLAQFLFSCWDLLLVGVPTPLSQQVPPLHTSMAILTSQEASLQCRSAVFDCSPAVPLPSPVLLGETGDGVPEEDARQCCYREGEDKEPVQRAGSHENVAQVTAESVHDVVRRVISEIFRVADDDAATIAAGHSRGPLRSPAAAATFLKMVQASPLLRRLVCSSPLLIRSLARYLLPRLVLLHHRQQQQLHHHVPALPMSMWSAQPLPVVASQLSCRCCSSDSEVSPASSLADSDGATLLETLCVVLQSCCGAYPSPLRLQTLRLLHLLSSSPTTRHALFSSCRRDEVSSMFSMHEEKPRPADSAAAAAVVSRSQRPSALDVAPHLLPLLLSGEGEVESVQLTCSVLQLILLHVQSPRLSAPLSDQHNNTAHNTTTAAAGVAATFTEDGIVGTADDVLGIKAAVQLAHHIKDYAMQALYSCTCKTGYALVGLLDSAASVVAGARALRQGASIGADASAEYDDATVRWEQRQDWRIIFHVAEVDMALFGVLLQGTALYDALVQCNGACVSDDGSETRLVWDEVASSIVAIASHERGAQLSLYSFLRCLDALAAGMRGNVQALWCNRLRQLAHELLERVDSHVQDTRWRPADTAAAMRTFSTLVMSGALQDNSNDESLSTTAVPHVRDAADTLLLRRMVDPQTLHLLTRVTAAYLPASCGLLVPLGVQLLDDAVCTGELIAIHCPEPSGYPTMTSASVEESRCLLRIATFLMRNQRESGATPTPTLTSKESRTRRASDGPSPTGQKPTIPPYPIPGQPHMSPYTSRGTGRSNGGADRAGLLDVLLGLYPEAPELLAARTELIHAVARGHDAEDAQPELLAARASAFVGAASLTEVAMCASDLQASLLLSLATLGCRPCVGRQELRAMLEDQCLVLCSRLQRAGFNDSTRAPVALWLAEAAEEEGDAVDPAIAETASDGDGDDNAGLLLDALQEVFILFVVRMLWYGGPESDPSQPLPSPSSQASATDAAADGFFSEAHAHALMMCVEDSVELQEGLRQLLFDLHTQYRVDVRGFLTLLQSEKDHVPRQRPHQAQAPSSVLFAAAVLSVILYDGDQPGLSATQAGAASPLRTYMRSLRSVHWLTDTSSQEAGVPFSVGLLLRSVFRVAQRELLSLDCLPHPQEQLADVALATTAAFPAAIGSLHFLYGELAFQQRGLQSGALPVQRVVERQLAAGEDVPVSASGSSPGVALSICVLREHLVPFLLRTNSSSAAHRNNLSMTVAALKYSTVLLQLMSVALWSLAPATCTSVDAVLTEYAMSRARQLLALTTAELTRADGAARKLLYPLLQLLYLLLMRAHKVDVVRRYGTDLLLFAFRARHAAIARAHLIVSGEVEQGALTDSDEDSAHVCVIASIVYIMAQQIAAPRRKRTTGDTEIGSVEDVARAASGGAAAVGGGGLEPPSRKDMPWYVWIPVLRYYWCLRTAVSRTANDHAVREQRRSVLRILVSGVEYVIRLCGVSHLACCSHSAAHVSNDPDRDERQAATILIDWCTELIFTSWRSGDDFNDAHANGTIVAARLLYLLFYRFRALAANSVWFNALVLSCMRQTALSRLLRLPLAAEGWLLAALIQVLPYVQHSRAYDNYVKGSADKFFEKPEIAVRVKLLPHTPPKEAATAVAARLVGACGGWADVSASEPELSCVLRILFVEEAPIRECPSVLEYAFPYTVPFTTTAAPPLLLVFRCFADQIHAEVRLTNAAEAAMLRCLDEERASEALEVYEAVCRCGIVGMSRTQGRSSCCTSPTTTAPRTCTSQASVSLDQLAQRALTHVPHRQCQNSMLALLMAAELDAPSSTTDYGDGRRAAGSPHGSRDLNASSCSAYATSTATDDERGVSVEATLLSQAGAPSAAEQARIRVQQRLHALHTTQQLRQPLGKECCLVEMLQLCAPSDVGSRAFTAVKKVTDEVEVGPLRTLSHVVLHHPFTHMQPSAPWAQREVLWEEITSRVCAQSLTPADAARLTKIEDAVSPYRLFCKSSLMFLARMVPNWDAVLVRRVAETLVLPAAAHSVFPESYRRLRSTAAQRRRSSARIALSTPGVACDQLAAPGCCTSWTDSATHKLFGEESCDGHVSPLLRVEYLVKRRVHHDVVVPDTAYMLQRFQQVKQLARHREVIVTHGVFLGLVAAASLPTHSTRFHARRVLRDIMCATTTAVTGKASAEAGGQLDVQGLTSASRRRHQQQQSGFTLLGLQDELALLERCPERFYLSEFSSASSLSDWALMGQWTSLDSAARVGDIQYGGCPSIVLVAKQLQRMIAAHDRGEDFLANNATTVPTSTCVGIDSLVQHILQGNNAASPKMPSSKQSTGPLFKNRSCGLRARMPIVVATTHESTRAAAFTVGLNMHPPAGVAP</sequence>
<keyword evidence="5" id="KW-0489">Methyltransferase</keyword>
<dbReference type="PANTHER" id="PTHR42912">
    <property type="entry name" value="METHYLTRANSFERASE"/>
    <property type="match status" value="1"/>
</dbReference>
<feature type="compositionally biased region" description="Low complexity" evidence="1">
    <location>
        <begin position="41"/>
        <end position="52"/>
    </location>
</feature>
<dbReference type="FunFam" id="3.40.50.150:FF:000349">
    <property type="entry name" value="Methyltransferase domain containing protein"/>
    <property type="match status" value="1"/>
</dbReference>
<dbReference type="VEuPathDB" id="TriTrypDB:LDHU3_35.2080"/>
<dbReference type="VEuPathDB" id="TriTrypDB:LdBPK_351560.1"/>
<evidence type="ECO:0000313" key="6">
    <source>
        <dbReference type="Proteomes" id="UP000318447"/>
    </source>
</evidence>
<dbReference type="InterPro" id="IPR029063">
    <property type="entry name" value="SAM-dependent_MTases_sf"/>
</dbReference>
<name>A0A504X5X2_LEIDO</name>
<dbReference type="InterPro" id="IPR013216">
    <property type="entry name" value="Methyltransf_11"/>
</dbReference>